<sequence>MKIVNYEVVHKTFGKGTIIEQDNAILTVRFSCGEKRFQYPEAFRTFLQLSEDTLNTAIQEEICQLDRAKRDAITVQSSTPQSITKPQASKRSRDERPNIAFKCNYCDGGSSDKSVGFNGVCSDAVIYNNIDVEHRTWCCSEDCSCPRYLNGEITREELEEMCKDDGFICYESQMLRDWKAMAGIVQNGDRKGQPMHLNQVQPNSLCILTTRDPYSTEDQRYIFAAFLVDDTYGGDDLDEGFVTTRSEFRLQLSPEEAHKMLFWNYHANGKQPETAAWNSGLHRYMTDEQAAQILRDIASLKQNTQDAELARQFFETFCALTKIDANTLRSPQGALKQDSSNSSKVVLSR</sequence>
<evidence type="ECO:0000313" key="2">
    <source>
        <dbReference type="EMBL" id="MPM07973.1"/>
    </source>
</evidence>
<evidence type="ECO:0000256" key="1">
    <source>
        <dbReference type="SAM" id="MobiDB-lite"/>
    </source>
</evidence>
<reference evidence="2" key="1">
    <citation type="submission" date="2019-08" db="EMBL/GenBank/DDBJ databases">
        <authorList>
            <person name="Kucharzyk K."/>
            <person name="Murdoch R.W."/>
            <person name="Higgins S."/>
            <person name="Loffler F."/>
        </authorList>
    </citation>
    <scope>NUCLEOTIDE SEQUENCE</scope>
</reference>
<feature type="compositionally biased region" description="Polar residues" evidence="1">
    <location>
        <begin position="75"/>
        <end position="89"/>
    </location>
</feature>
<accession>A0A644X102</accession>
<feature type="region of interest" description="Disordered" evidence="1">
    <location>
        <begin position="75"/>
        <end position="94"/>
    </location>
</feature>
<name>A0A644X102_9ZZZZ</name>
<comment type="caution">
    <text evidence="2">The sequence shown here is derived from an EMBL/GenBank/DDBJ whole genome shotgun (WGS) entry which is preliminary data.</text>
</comment>
<organism evidence="2">
    <name type="scientific">bioreactor metagenome</name>
    <dbReference type="NCBI Taxonomy" id="1076179"/>
    <lineage>
        <taxon>unclassified sequences</taxon>
        <taxon>metagenomes</taxon>
        <taxon>ecological metagenomes</taxon>
    </lineage>
</organism>
<proteinExistence type="predicted"/>
<dbReference type="AlphaFoldDB" id="A0A644X102"/>
<dbReference type="EMBL" id="VSSQ01001396">
    <property type="protein sequence ID" value="MPM07973.1"/>
    <property type="molecule type" value="Genomic_DNA"/>
</dbReference>
<gene>
    <name evidence="2" type="ORF">SDC9_54284</name>
</gene>
<protein>
    <submittedName>
        <fullName evidence="2">Uncharacterized protein</fullName>
    </submittedName>
</protein>